<dbReference type="Proteomes" id="UP000278609">
    <property type="component" value="Unassembled WGS sequence"/>
</dbReference>
<dbReference type="GO" id="GO:0016740">
    <property type="term" value="F:transferase activity"/>
    <property type="evidence" value="ECO:0007669"/>
    <property type="project" value="UniProtKB-KW"/>
</dbReference>
<gene>
    <name evidence="1" type="ORF">EII40_12105</name>
</gene>
<protein>
    <submittedName>
        <fullName evidence="1">Nucleotidyl transferase AbiEii/AbiGii toxin family protein</fullName>
    </submittedName>
</protein>
<accession>A0A3P1XHW6</accession>
<evidence type="ECO:0000313" key="2">
    <source>
        <dbReference type="Proteomes" id="UP000278609"/>
    </source>
</evidence>
<organism evidence="1 2">
    <name type="scientific">Tannerella forsythia</name>
    <name type="common">Bacteroides forsythus</name>
    <dbReference type="NCBI Taxonomy" id="28112"/>
    <lineage>
        <taxon>Bacteria</taxon>
        <taxon>Pseudomonadati</taxon>
        <taxon>Bacteroidota</taxon>
        <taxon>Bacteroidia</taxon>
        <taxon>Bacteroidales</taxon>
        <taxon>Tannerellaceae</taxon>
        <taxon>Tannerella</taxon>
    </lineage>
</organism>
<dbReference type="InterPro" id="IPR014942">
    <property type="entry name" value="AbiEii"/>
</dbReference>
<proteinExistence type="predicted"/>
<dbReference type="EMBL" id="RQYS01000064">
    <property type="protein sequence ID" value="RRD58359.1"/>
    <property type="molecule type" value="Genomic_DNA"/>
</dbReference>
<keyword evidence="1" id="KW-0808">Transferase</keyword>
<evidence type="ECO:0000313" key="1">
    <source>
        <dbReference type="EMBL" id="RRD58359.1"/>
    </source>
</evidence>
<comment type="caution">
    <text evidence="1">The sequence shown here is derived from an EMBL/GenBank/DDBJ whole genome shotgun (WGS) entry which is preliminary data.</text>
</comment>
<name>A0A3P1XHW6_TANFO</name>
<dbReference type="RefSeq" id="WP_124752486.1">
    <property type="nucleotide sequence ID" value="NZ_RQYS01000064.1"/>
</dbReference>
<dbReference type="Pfam" id="PF08843">
    <property type="entry name" value="AbiEii"/>
    <property type="match status" value="1"/>
</dbReference>
<reference evidence="1 2" key="1">
    <citation type="submission" date="2018-11" db="EMBL/GenBank/DDBJ databases">
        <title>Genomes From Bacteria Associated with the Canine Oral Cavity: a Test Case for Automated Genome-Based Taxonomic Assignment.</title>
        <authorList>
            <person name="Coil D.A."/>
            <person name="Jospin G."/>
            <person name="Darling A.E."/>
            <person name="Wallis C."/>
            <person name="Davis I.J."/>
            <person name="Harris S."/>
            <person name="Eisen J.A."/>
            <person name="Holcombe L.J."/>
            <person name="O'Flynn C."/>
        </authorList>
    </citation>
    <scope>NUCLEOTIDE SEQUENCE [LARGE SCALE GENOMIC DNA]</scope>
    <source>
        <strain evidence="1 2">OH2617_COT-023</strain>
    </source>
</reference>
<sequence>MRNVQSISARLLQLSKKYGISHQILLIRFFHERLLYRLSLSSYKENLLLKGGNLLYGLQELKARPTVDIDFLGRQLTNQAEELKVIFGEILQIVTDDGVCFDTQSITATVINEQNHYSGIRIRVTAMLGAIKHNIHIDIGYGDWINPNPPVIHYPVLLSEFEAPHIYAYTIETVIAEKLQAIIALAQLNSRMKDFYDIYTLIHSQTIDKALLEEAISNTFARRNTPLDFDSVVFTESFCRDNNRVKMWNAFLKKINVAQIPFCRVVKDIKGLIEPIFLPKAKNQQ</sequence>
<dbReference type="AlphaFoldDB" id="A0A3P1XHW6"/>
<dbReference type="OrthoDB" id="9808443at2"/>